<feature type="region of interest" description="Disordered" evidence="2">
    <location>
        <begin position="193"/>
        <end position="225"/>
    </location>
</feature>
<feature type="region of interest" description="Disordered" evidence="2">
    <location>
        <begin position="26"/>
        <end position="46"/>
    </location>
</feature>
<proteinExistence type="predicted"/>
<keyword evidence="1" id="KW-0597">Phosphoprotein</keyword>
<name>A0A7J7I2C1_CAMSI</name>
<evidence type="ECO:0000256" key="2">
    <source>
        <dbReference type="SAM" id="MobiDB-lite"/>
    </source>
</evidence>
<keyword evidence="6" id="KW-1185">Reference proteome</keyword>
<evidence type="ECO:0008006" key="7">
    <source>
        <dbReference type="Google" id="ProtNLM"/>
    </source>
</evidence>
<sequence length="588" mass="64767">MEGSVEDLGAPPDSWEVADLEASVSRLMLSSSSNPPSSSSSSSSSNFASHELADASASVSSSSAVASQLIGGVSEDVISSVDQFLREALQNPRERLSVLRMEQDVEKFIRDPTQQQMEFQQLPTSYLRLAAHRVAQHYSLQSMVLLDNTLPDGSGSRIIVRKTADCRLPLIRLADIPVKLPTEDSGVVKVAIKQRPQKRSPAVGSTNSNSIKANNSKSVEERKDEYNRARARIFSSGSFSGGIGGRPENEPRMQDNFQHNSLVISKVEEKFIPGGSDVNSGRGLIDSSTSSSRLARSRTEEPVGRSRANNKVAIFRDRDFDRKDPDYDRNYDRYMQRFDPGFGFNGGPYAVQPMYSPALNYNTEFPQLGTAHRPAISTEHQPRLLPQHIPGQWAAPSTAAGIGYGHPDVMMTTFSPSHVGARSTSGLYLHSAQYPCQHPGIPFIHPHEQVHQPFSQPQQQQPDASFGLARPRCAGIKQPSWPRNGQINLMFTLFDPIPPISTDLFISLTNLSFIYPVTAPQNAKGNADKNDFLRKWWFLVSAPGHFGATWLSSFSKAPVITCYWLDSMTVHLLIDSTPPELQNQGAAM</sequence>
<dbReference type="EMBL" id="JACBKZ010000001">
    <property type="protein sequence ID" value="KAF5959170.1"/>
    <property type="molecule type" value="Genomic_DNA"/>
</dbReference>
<evidence type="ECO:0000259" key="4">
    <source>
        <dbReference type="PROSITE" id="PS51673"/>
    </source>
</evidence>
<dbReference type="Proteomes" id="UP000593564">
    <property type="component" value="Unassembled WGS sequence"/>
</dbReference>
<accession>A0A7J7I2C1</accession>
<dbReference type="InterPro" id="IPR001374">
    <property type="entry name" value="R3H_dom"/>
</dbReference>
<dbReference type="InterPro" id="IPR024771">
    <property type="entry name" value="SUZ"/>
</dbReference>
<dbReference type="SUPFAM" id="SSF82708">
    <property type="entry name" value="R3H domain"/>
    <property type="match status" value="1"/>
</dbReference>
<feature type="compositionally biased region" description="Low complexity" evidence="2">
    <location>
        <begin position="280"/>
        <end position="294"/>
    </location>
</feature>
<evidence type="ECO:0000259" key="3">
    <source>
        <dbReference type="PROSITE" id="PS51061"/>
    </source>
</evidence>
<evidence type="ECO:0000313" key="6">
    <source>
        <dbReference type="Proteomes" id="UP000593564"/>
    </source>
</evidence>
<feature type="compositionally biased region" description="Low complexity" evidence="2">
    <location>
        <begin position="205"/>
        <end position="217"/>
    </location>
</feature>
<evidence type="ECO:0000313" key="5">
    <source>
        <dbReference type="EMBL" id="KAF5959170.1"/>
    </source>
</evidence>
<dbReference type="PANTHER" id="PTHR15672:SF8">
    <property type="entry name" value="PROTEIN ENCORE"/>
    <property type="match status" value="1"/>
</dbReference>
<dbReference type="SMART" id="SM00393">
    <property type="entry name" value="R3H"/>
    <property type="match status" value="1"/>
</dbReference>
<dbReference type="Pfam" id="PF01424">
    <property type="entry name" value="R3H"/>
    <property type="match status" value="1"/>
</dbReference>
<dbReference type="InterPro" id="IPR036867">
    <property type="entry name" value="R3H_dom_sf"/>
</dbReference>
<dbReference type="GO" id="GO:0003676">
    <property type="term" value="F:nucleic acid binding"/>
    <property type="evidence" value="ECO:0007669"/>
    <property type="project" value="UniProtKB-UniRule"/>
</dbReference>
<dbReference type="Pfam" id="PF12752">
    <property type="entry name" value="SUZ"/>
    <property type="match status" value="1"/>
</dbReference>
<comment type="caution">
    <text evidence="5">The sequence shown here is derived from an EMBL/GenBank/DDBJ whole genome shotgun (WGS) entry which is preliminary data.</text>
</comment>
<dbReference type="AlphaFoldDB" id="A0A7J7I2C1"/>
<protein>
    <recommendedName>
        <fullName evidence="7">SUZ domain-containing protein</fullName>
    </recommendedName>
</protein>
<dbReference type="PANTHER" id="PTHR15672">
    <property type="entry name" value="CAMP-REGULATED PHOSPHOPROTEIN 21 RELATED R3H DOMAIN CONTAINING PROTEIN"/>
    <property type="match status" value="1"/>
</dbReference>
<dbReference type="CDD" id="cd02642">
    <property type="entry name" value="R3H_encore_like"/>
    <property type="match status" value="1"/>
</dbReference>
<dbReference type="Gene3D" id="3.30.1370.50">
    <property type="entry name" value="R3H-like domain"/>
    <property type="match status" value="1"/>
</dbReference>
<dbReference type="PROSITE" id="PS51061">
    <property type="entry name" value="R3H"/>
    <property type="match status" value="1"/>
</dbReference>
<reference evidence="5 6" key="2">
    <citation type="submission" date="2020-07" db="EMBL/GenBank/DDBJ databases">
        <title>Genome assembly of wild tea tree DASZ reveals pedigree and selection history of tea varieties.</title>
        <authorList>
            <person name="Zhang W."/>
        </authorList>
    </citation>
    <scope>NUCLEOTIDE SEQUENCE [LARGE SCALE GENOMIC DNA]</scope>
    <source>
        <strain evidence="6">cv. G240</strain>
        <tissue evidence="5">Leaf</tissue>
    </source>
</reference>
<gene>
    <name evidence="5" type="ORF">HYC85_000379</name>
</gene>
<feature type="region of interest" description="Disordered" evidence="2">
    <location>
        <begin position="274"/>
        <end position="306"/>
    </location>
</feature>
<reference evidence="6" key="1">
    <citation type="journal article" date="2020" name="Nat. Commun.">
        <title>Genome assembly of wild tea tree DASZ reveals pedigree and selection history of tea varieties.</title>
        <authorList>
            <person name="Zhang W."/>
            <person name="Zhang Y."/>
            <person name="Qiu H."/>
            <person name="Guo Y."/>
            <person name="Wan H."/>
            <person name="Zhang X."/>
            <person name="Scossa F."/>
            <person name="Alseekh S."/>
            <person name="Zhang Q."/>
            <person name="Wang P."/>
            <person name="Xu L."/>
            <person name="Schmidt M.H."/>
            <person name="Jia X."/>
            <person name="Li D."/>
            <person name="Zhu A."/>
            <person name="Guo F."/>
            <person name="Chen W."/>
            <person name="Ni D."/>
            <person name="Usadel B."/>
            <person name="Fernie A.R."/>
            <person name="Wen W."/>
        </authorList>
    </citation>
    <scope>NUCLEOTIDE SEQUENCE [LARGE SCALE GENOMIC DNA]</scope>
    <source>
        <strain evidence="6">cv. G240</strain>
    </source>
</reference>
<organism evidence="5 6">
    <name type="scientific">Camellia sinensis</name>
    <name type="common">Tea plant</name>
    <name type="synonym">Thea sinensis</name>
    <dbReference type="NCBI Taxonomy" id="4442"/>
    <lineage>
        <taxon>Eukaryota</taxon>
        <taxon>Viridiplantae</taxon>
        <taxon>Streptophyta</taxon>
        <taxon>Embryophyta</taxon>
        <taxon>Tracheophyta</taxon>
        <taxon>Spermatophyta</taxon>
        <taxon>Magnoliopsida</taxon>
        <taxon>eudicotyledons</taxon>
        <taxon>Gunneridae</taxon>
        <taxon>Pentapetalae</taxon>
        <taxon>asterids</taxon>
        <taxon>Ericales</taxon>
        <taxon>Theaceae</taxon>
        <taxon>Camellia</taxon>
    </lineage>
</organism>
<dbReference type="InterPro" id="IPR051937">
    <property type="entry name" value="R3H_domain_containing"/>
</dbReference>
<feature type="domain" description="SUZ" evidence="4">
    <location>
        <begin position="167"/>
        <end position="238"/>
    </location>
</feature>
<feature type="domain" description="R3H" evidence="3">
    <location>
        <begin position="95"/>
        <end position="164"/>
    </location>
</feature>
<evidence type="ECO:0000256" key="1">
    <source>
        <dbReference type="ARBA" id="ARBA00022553"/>
    </source>
</evidence>
<feature type="compositionally biased region" description="Low complexity" evidence="2">
    <location>
        <begin position="30"/>
        <end position="46"/>
    </location>
</feature>
<dbReference type="PROSITE" id="PS51673">
    <property type="entry name" value="SUZ"/>
    <property type="match status" value="1"/>
</dbReference>